<evidence type="ECO:0000256" key="3">
    <source>
        <dbReference type="SAM" id="SignalP"/>
    </source>
</evidence>
<proteinExistence type="predicted"/>
<feature type="signal peptide" evidence="3">
    <location>
        <begin position="1"/>
        <end position="21"/>
    </location>
</feature>
<name>A0AA36IU91_9DINO</name>
<feature type="transmembrane region" description="Helical" evidence="2">
    <location>
        <begin position="240"/>
        <end position="260"/>
    </location>
</feature>
<feature type="transmembrane region" description="Helical" evidence="2">
    <location>
        <begin position="591"/>
        <end position="614"/>
    </location>
</feature>
<feature type="transmembrane region" description="Helical" evidence="2">
    <location>
        <begin position="557"/>
        <end position="579"/>
    </location>
</feature>
<feature type="transmembrane region" description="Helical" evidence="2">
    <location>
        <begin position="295"/>
        <end position="314"/>
    </location>
</feature>
<feature type="chain" id="PRO_5041211231" evidence="3">
    <location>
        <begin position="22"/>
        <end position="948"/>
    </location>
</feature>
<organism evidence="4 5">
    <name type="scientific">Effrenium voratum</name>
    <dbReference type="NCBI Taxonomy" id="2562239"/>
    <lineage>
        <taxon>Eukaryota</taxon>
        <taxon>Sar</taxon>
        <taxon>Alveolata</taxon>
        <taxon>Dinophyceae</taxon>
        <taxon>Suessiales</taxon>
        <taxon>Symbiodiniaceae</taxon>
        <taxon>Effrenium</taxon>
    </lineage>
</organism>
<evidence type="ECO:0000313" key="4">
    <source>
        <dbReference type="EMBL" id="CAJ1394097.1"/>
    </source>
</evidence>
<keyword evidence="3" id="KW-0732">Signal</keyword>
<feature type="transmembrane region" description="Helical" evidence="2">
    <location>
        <begin position="715"/>
        <end position="748"/>
    </location>
</feature>
<feature type="region of interest" description="Disordered" evidence="1">
    <location>
        <begin position="912"/>
        <end position="948"/>
    </location>
</feature>
<dbReference type="EMBL" id="CAUJNA010002746">
    <property type="protein sequence ID" value="CAJ1394097.1"/>
    <property type="molecule type" value="Genomic_DNA"/>
</dbReference>
<dbReference type="AlphaFoldDB" id="A0AA36IU91"/>
<keyword evidence="2" id="KW-0472">Membrane</keyword>
<keyword evidence="2" id="KW-1133">Transmembrane helix</keyword>
<evidence type="ECO:0000313" key="5">
    <source>
        <dbReference type="Proteomes" id="UP001178507"/>
    </source>
</evidence>
<feature type="transmembrane region" description="Helical" evidence="2">
    <location>
        <begin position="769"/>
        <end position="792"/>
    </location>
</feature>
<accession>A0AA36IU91</accession>
<sequence length="948" mass="105088">MSLRLARVLCALLVCANSVRPSGREEELTVARRSAFHLKGGEKCEEDARAPADPTEACPTSCPFSAELANPEKFCHFKCVTAKECGTGDLMHNQTIPERKKVKENPYCRFCEVEACAECVASNPGDEEEGVETCKKCMLGYTLTEDGKECESHGDDVFIGIAAVGVFFGIVGLIWYLIVLSKPVVNEDGVKYAMESQKRMMVTQDHHGEEGQPYPFGTNLMSTTVAGPGTTALFSFQGAVMLWGAIVIGIWLGFVCFVSKDLLFLGNRPATTPRQLCEVVAWGRQRQMELIWTKVSWIASAYVLGTVGAIVYGMRMATYFKKFDSERSTLSDYVAVLDGVPRMKGDQVEADLKKVIKDLVGAELAEEVVAVSVGWDFSAHRAQVAHFIDEQIAPFHEANGEPLHIPEGAGDELSGFAGAITKKVLNKWHIHLDGHGHEFTEEDLKKTLQEMETAPVSYVIFMTEGARDKAVEAAQAGVKVQDAVCTLRPETYEPEALFWHNLHVTPEGRGGKYMSASVNILLVCLAWTVLLYLPYAHYMATFSYANGDEPSFLAESVFIGLVVGAQTGLFVASSLGADFCQCHYEDQKHKVYIVFYNAALILNLIMDIVLQGYLSYLQMVGVGARVADGRLLGSLSSFQEIFESYPMQKSVGKLLFKYCWPCTFLVPFIAEPFVAQLGPYHIGTLLIRSNVRVRGENAERALELSEMEQGRYADVIFNLILVACIPFIAPAYMLMTYGTFMISHIYIYFYDHWKTLRWARKFYFSSDEVHWFGQQLLCLPLGLLASALVFKVNQMSGGVHGGLGAGVLKGQTLGLAMCGAFVAHVVIHLTLLNLVVKPCREDSEKEENKTPFSEVAKQEAATHLSTNPIQCLRSKYILKEEPPLSPFMLGKEQIMVPNEKLGAFYNGAKELQAKEKRKSQHSQEMAGRRRIENDTLAVGGQQSMSEEF</sequence>
<feature type="transmembrane region" description="Helical" evidence="2">
    <location>
        <begin position="518"/>
        <end position="537"/>
    </location>
</feature>
<gene>
    <name evidence="4" type="ORF">EVOR1521_LOCUS18831</name>
</gene>
<keyword evidence="2" id="KW-0812">Transmembrane</keyword>
<evidence type="ECO:0000256" key="2">
    <source>
        <dbReference type="SAM" id="Phobius"/>
    </source>
</evidence>
<comment type="caution">
    <text evidence="4">The sequence shown here is derived from an EMBL/GenBank/DDBJ whole genome shotgun (WGS) entry which is preliminary data.</text>
</comment>
<protein>
    <submittedName>
        <fullName evidence="4">Uncharacterized protein</fullName>
    </submittedName>
</protein>
<feature type="transmembrane region" description="Helical" evidence="2">
    <location>
        <begin position="812"/>
        <end position="836"/>
    </location>
</feature>
<reference evidence="4" key="1">
    <citation type="submission" date="2023-08" db="EMBL/GenBank/DDBJ databases">
        <authorList>
            <person name="Chen Y."/>
            <person name="Shah S."/>
            <person name="Dougan E. K."/>
            <person name="Thang M."/>
            <person name="Chan C."/>
        </authorList>
    </citation>
    <scope>NUCLEOTIDE SEQUENCE</scope>
</reference>
<feature type="transmembrane region" description="Helical" evidence="2">
    <location>
        <begin position="157"/>
        <end position="178"/>
    </location>
</feature>
<dbReference type="Proteomes" id="UP001178507">
    <property type="component" value="Unassembled WGS sequence"/>
</dbReference>
<keyword evidence="5" id="KW-1185">Reference proteome</keyword>
<evidence type="ECO:0000256" key="1">
    <source>
        <dbReference type="SAM" id="MobiDB-lite"/>
    </source>
</evidence>